<dbReference type="EMBL" id="QVPD01000005">
    <property type="protein sequence ID" value="RFP60757.1"/>
    <property type="molecule type" value="Genomic_DNA"/>
</dbReference>
<evidence type="ECO:0000313" key="2">
    <source>
        <dbReference type="EMBL" id="RFP60757.1"/>
    </source>
</evidence>
<dbReference type="OrthoDB" id="7865349at2"/>
<feature type="compositionally biased region" description="Acidic residues" evidence="1">
    <location>
        <begin position="180"/>
        <end position="193"/>
    </location>
</feature>
<reference evidence="2 3" key="1">
    <citation type="submission" date="2018-08" db="EMBL/GenBank/DDBJ databases">
        <title>Lysobacter weifangensis sp. nov., a new member of the family 'Xanthomonadaceae', isolated from soil in a farmland.</title>
        <authorList>
            <person name="Zhao H."/>
        </authorList>
    </citation>
    <scope>NUCLEOTIDE SEQUENCE [LARGE SCALE GENOMIC DNA]</scope>
    <source>
        <strain evidence="2 3">WF-2</strain>
    </source>
</reference>
<feature type="region of interest" description="Disordered" evidence="1">
    <location>
        <begin position="30"/>
        <end position="59"/>
    </location>
</feature>
<dbReference type="RefSeq" id="WP_117202366.1">
    <property type="nucleotide sequence ID" value="NZ_JBHTBK010000021.1"/>
</dbReference>
<gene>
    <name evidence="2" type="ORF">D0Y53_06280</name>
</gene>
<protein>
    <submittedName>
        <fullName evidence="2">Uncharacterized protein</fullName>
    </submittedName>
</protein>
<organism evidence="2 3">
    <name type="scientific">Cognatiluteimonas weifangensis</name>
    <dbReference type="NCBI Taxonomy" id="2303539"/>
    <lineage>
        <taxon>Bacteria</taxon>
        <taxon>Pseudomonadati</taxon>
        <taxon>Pseudomonadota</taxon>
        <taxon>Gammaproteobacteria</taxon>
        <taxon>Lysobacterales</taxon>
        <taxon>Lysobacteraceae</taxon>
        <taxon>Cognatiluteimonas</taxon>
    </lineage>
</organism>
<comment type="caution">
    <text evidence="2">The sequence shown here is derived from an EMBL/GenBank/DDBJ whole genome shotgun (WGS) entry which is preliminary data.</text>
</comment>
<sequence length="193" mass="21422">MDGGRRRLGACLLALVGAQTAWSGAVRAQDAPAPQAAVQPQVAEPQQAQEQAQRQRLEREMDEAVAALRDYSLARREEAIARARQAGAAMDERIERLQAQADRDRERMGASARLRTQQALADLRQRRGDLAQWYDGMQRDSGEAWDEVKAGFVRSYRELAGALRRARAQLQPPPAPAEDAPADDAQEPEPEER</sequence>
<proteinExistence type="predicted"/>
<accession>A0A372DMY0</accession>
<dbReference type="Proteomes" id="UP000262917">
    <property type="component" value="Unassembled WGS sequence"/>
</dbReference>
<evidence type="ECO:0000313" key="3">
    <source>
        <dbReference type="Proteomes" id="UP000262917"/>
    </source>
</evidence>
<feature type="compositionally biased region" description="Low complexity" evidence="1">
    <location>
        <begin position="30"/>
        <end position="52"/>
    </location>
</feature>
<feature type="region of interest" description="Disordered" evidence="1">
    <location>
        <begin position="164"/>
        <end position="193"/>
    </location>
</feature>
<evidence type="ECO:0000256" key="1">
    <source>
        <dbReference type="SAM" id="MobiDB-lite"/>
    </source>
</evidence>
<name>A0A372DMY0_9GAMM</name>
<keyword evidence="3" id="KW-1185">Reference proteome</keyword>
<dbReference type="AlphaFoldDB" id="A0A372DMY0"/>